<keyword evidence="1" id="KW-0812">Transmembrane</keyword>
<organism evidence="2 3">
    <name type="scientific">Candidatus Nomurabacteria bacterium CG_4_10_14_0_2_um_filter_33_9</name>
    <dbReference type="NCBI Taxonomy" id="1974728"/>
    <lineage>
        <taxon>Bacteria</taxon>
        <taxon>Candidatus Nomuraibacteriota</taxon>
    </lineage>
</organism>
<accession>A0A2J0ME18</accession>
<sequence>MQLKLIGLKIKMASKIKNIIIFTVIAVALILIYIFFIKPSPEEENLTSSTHFSTNDTALLDTENLDENSLIAKDFLSVLLNVTNIKLDDTIFSNKAFLSLHDSSILLVAPGDEGRLNPFAP</sequence>
<evidence type="ECO:0000313" key="3">
    <source>
        <dbReference type="Proteomes" id="UP000229132"/>
    </source>
</evidence>
<proteinExistence type="predicted"/>
<protein>
    <submittedName>
        <fullName evidence="2">Uncharacterized protein</fullName>
    </submittedName>
</protein>
<name>A0A2J0ME18_9BACT</name>
<dbReference type="Proteomes" id="UP000229132">
    <property type="component" value="Unassembled WGS sequence"/>
</dbReference>
<feature type="non-terminal residue" evidence="2">
    <location>
        <position position="121"/>
    </location>
</feature>
<evidence type="ECO:0000256" key="1">
    <source>
        <dbReference type="SAM" id="Phobius"/>
    </source>
</evidence>
<reference evidence="3" key="1">
    <citation type="submission" date="2017-09" db="EMBL/GenBank/DDBJ databases">
        <title>Depth-based differentiation of microbial function through sediment-hosted aquifers and enrichment of novel symbionts in the deep terrestrial subsurface.</title>
        <authorList>
            <person name="Probst A.J."/>
            <person name="Ladd B."/>
            <person name="Jarett J.K."/>
            <person name="Geller-Mcgrath D.E."/>
            <person name="Sieber C.M.K."/>
            <person name="Emerson J.B."/>
            <person name="Anantharaman K."/>
            <person name="Thomas B.C."/>
            <person name="Malmstrom R."/>
            <person name="Stieglmeier M."/>
            <person name="Klingl A."/>
            <person name="Woyke T."/>
            <person name="Ryan C.M."/>
            <person name="Banfield J.F."/>
        </authorList>
    </citation>
    <scope>NUCLEOTIDE SEQUENCE [LARGE SCALE GENOMIC DNA]</scope>
</reference>
<gene>
    <name evidence="2" type="ORF">COX94_01460</name>
</gene>
<keyword evidence="1" id="KW-0472">Membrane</keyword>
<evidence type="ECO:0000313" key="2">
    <source>
        <dbReference type="EMBL" id="PIZ85965.1"/>
    </source>
</evidence>
<dbReference type="AlphaFoldDB" id="A0A2J0ME18"/>
<comment type="caution">
    <text evidence="2">The sequence shown here is derived from an EMBL/GenBank/DDBJ whole genome shotgun (WGS) entry which is preliminary data.</text>
</comment>
<keyword evidence="1" id="KW-1133">Transmembrane helix</keyword>
<dbReference type="EMBL" id="PFOX01000028">
    <property type="protein sequence ID" value="PIZ85965.1"/>
    <property type="molecule type" value="Genomic_DNA"/>
</dbReference>
<feature type="transmembrane region" description="Helical" evidence="1">
    <location>
        <begin position="20"/>
        <end position="37"/>
    </location>
</feature>